<sequence length="309" mass="32961">MTKKLIYCMSIMVLALSTVQAARTGLGSPLHNIPHKLNGRELHHHGKGATKHMSPGATMKGRTANHRTTMMSKQKTVSSFSGSHVSASYHWEHEGPDEPTPTTFSPAQDPTLPMVPTANSPFGPSSSPLTAEPSPSPAPAVLKAHDSPNPTMSNIPFVPSTPGVDRCSETPPLVAVCTDSMVPCWVNQTFELSIVVPEDNHGDNITLLSLTVADDTVEPSLFNFSRNIYGFELQGGDRISASLTILLEWQFRNAYTNLEAVLTAKTSSGSHCEVSDSLSLLDVFDMVSYSPPACPMSATATQPSAASCG</sequence>
<name>A0A9N8ED52_9STRA</name>
<keyword evidence="2" id="KW-0732">Signal</keyword>
<evidence type="ECO:0000313" key="3">
    <source>
        <dbReference type="EMBL" id="CAB9518613.1"/>
    </source>
</evidence>
<keyword evidence="4" id="KW-1185">Reference proteome</keyword>
<evidence type="ECO:0000256" key="2">
    <source>
        <dbReference type="SAM" id="SignalP"/>
    </source>
</evidence>
<dbReference type="AlphaFoldDB" id="A0A9N8ED52"/>
<comment type="caution">
    <text evidence="3">The sequence shown here is derived from an EMBL/GenBank/DDBJ whole genome shotgun (WGS) entry which is preliminary data.</text>
</comment>
<accession>A0A9N8ED52</accession>
<feature type="region of interest" description="Disordered" evidence="1">
    <location>
        <begin position="89"/>
        <end position="140"/>
    </location>
</feature>
<feature type="chain" id="PRO_5040307344" evidence="2">
    <location>
        <begin position="22"/>
        <end position="309"/>
    </location>
</feature>
<gene>
    <name evidence="3" type="ORF">SEMRO_948_G223610.1</name>
</gene>
<feature type="signal peptide" evidence="2">
    <location>
        <begin position="1"/>
        <end position="21"/>
    </location>
</feature>
<evidence type="ECO:0000313" key="4">
    <source>
        <dbReference type="Proteomes" id="UP001153069"/>
    </source>
</evidence>
<dbReference type="Proteomes" id="UP001153069">
    <property type="component" value="Unassembled WGS sequence"/>
</dbReference>
<reference evidence="3" key="1">
    <citation type="submission" date="2020-06" db="EMBL/GenBank/DDBJ databases">
        <authorList>
            <consortium name="Plant Systems Biology data submission"/>
        </authorList>
    </citation>
    <scope>NUCLEOTIDE SEQUENCE</scope>
    <source>
        <strain evidence="3">D6</strain>
    </source>
</reference>
<evidence type="ECO:0000256" key="1">
    <source>
        <dbReference type="SAM" id="MobiDB-lite"/>
    </source>
</evidence>
<organism evidence="3 4">
    <name type="scientific">Seminavis robusta</name>
    <dbReference type="NCBI Taxonomy" id="568900"/>
    <lineage>
        <taxon>Eukaryota</taxon>
        <taxon>Sar</taxon>
        <taxon>Stramenopiles</taxon>
        <taxon>Ochrophyta</taxon>
        <taxon>Bacillariophyta</taxon>
        <taxon>Bacillariophyceae</taxon>
        <taxon>Bacillariophycidae</taxon>
        <taxon>Naviculales</taxon>
        <taxon>Naviculaceae</taxon>
        <taxon>Seminavis</taxon>
    </lineage>
</organism>
<feature type="compositionally biased region" description="Polar residues" evidence="1">
    <location>
        <begin position="117"/>
        <end position="129"/>
    </location>
</feature>
<dbReference type="EMBL" id="CAICTM010000946">
    <property type="protein sequence ID" value="CAB9518613.1"/>
    <property type="molecule type" value="Genomic_DNA"/>
</dbReference>
<protein>
    <submittedName>
        <fullName evidence="3">Uncharacterized protein</fullName>
    </submittedName>
</protein>
<proteinExistence type="predicted"/>